<evidence type="ECO:0000259" key="2">
    <source>
        <dbReference type="PROSITE" id="PS50110"/>
    </source>
</evidence>
<dbReference type="Proteomes" id="UP001595814">
    <property type="component" value="Unassembled WGS sequence"/>
</dbReference>
<protein>
    <submittedName>
        <fullName evidence="4">LytR/AlgR family response regulator transcription factor</fullName>
    </submittedName>
</protein>
<dbReference type="Pfam" id="PF00072">
    <property type="entry name" value="Response_reg"/>
    <property type="match status" value="1"/>
</dbReference>
<evidence type="ECO:0000313" key="5">
    <source>
        <dbReference type="Proteomes" id="UP001595814"/>
    </source>
</evidence>
<dbReference type="InterPro" id="IPR011006">
    <property type="entry name" value="CheY-like_superfamily"/>
</dbReference>
<evidence type="ECO:0000313" key="4">
    <source>
        <dbReference type="EMBL" id="MFC4094638.1"/>
    </source>
</evidence>
<dbReference type="RefSeq" id="WP_192462422.1">
    <property type="nucleotide sequence ID" value="NZ_JACYFJ010000003.1"/>
</dbReference>
<dbReference type="Gene3D" id="3.40.50.2300">
    <property type="match status" value="1"/>
</dbReference>
<feature type="modified residue" description="4-aspartylphosphate" evidence="1">
    <location>
        <position position="55"/>
    </location>
</feature>
<dbReference type="Gene3D" id="2.40.50.1020">
    <property type="entry name" value="LytTr DNA-binding domain"/>
    <property type="match status" value="1"/>
</dbReference>
<dbReference type="PANTHER" id="PTHR37299">
    <property type="entry name" value="TRANSCRIPTIONAL REGULATOR-RELATED"/>
    <property type="match status" value="1"/>
</dbReference>
<dbReference type="InterPro" id="IPR046947">
    <property type="entry name" value="LytR-like"/>
</dbReference>
<accession>A0ABV8JLJ2</accession>
<feature type="domain" description="HTH LytTR-type" evidence="3">
    <location>
        <begin position="145"/>
        <end position="248"/>
    </location>
</feature>
<organism evidence="4 5">
    <name type="scientific">Euzebyella saccharophila</name>
    <dbReference type="NCBI Taxonomy" id="679664"/>
    <lineage>
        <taxon>Bacteria</taxon>
        <taxon>Pseudomonadati</taxon>
        <taxon>Bacteroidota</taxon>
        <taxon>Flavobacteriia</taxon>
        <taxon>Flavobacteriales</taxon>
        <taxon>Flavobacteriaceae</taxon>
        <taxon>Euzebyella</taxon>
    </lineage>
</organism>
<proteinExistence type="predicted"/>
<evidence type="ECO:0000259" key="3">
    <source>
        <dbReference type="PROSITE" id="PS50930"/>
    </source>
</evidence>
<gene>
    <name evidence="4" type="ORF">ACFOUT_02055</name>
</gene>
<dbReference type="SUPFAM" id="SSF52172">
    <property type="entry name" value="CheY-like"/>
    <property type="match status" value="1"/>
</dbReference>
<dbReference type="EMBL" id="JBHSAW010000003">
    <property type="protein sequence ID" value="MFC4094638.1"/>
    <property type="molecule type" value="Genomic_DNA"/>
</dbReference>
<comment type="caution">
    <text evidence="4">The sequence shown here is derived from an EMBL/GenBank/DDBJ whole genome shotgun (WGS) entry which is preliminary data.</text>
</comment>
<dbReference type="PROSITE" id="PS50110">
    <property type="entry name" value="RESPONSE_REGULATORY"/>
    <property type="match status" value="1"/>
</dbReference>
<sequence length="248" mass="28447">MMKAIIVDDEKHCQDALIKLVSQYGTGIKLVEVVASVAEAKAAIYTHEPDVVFLDVHLNDETGFDLLKELPHTDFYVVFTTAFEEYAVKAFKFSAFDYLLKPIDADEFKETVERLMNKQNKDSHAKRLEVLVHNFENKVVGIKKIAIPTLKDYIFLNVPEIIRCESDGNYTNIFSVHGKRLTSSKTLKYFEGFLNGNQFFRIHKSHFVNLSHVEKYIKGKGGYVVMSDGAKIEVAVRRKEEFLKHFSN</sequence>
<dbReference type="InterPro" id="IPR001789">
    <property type="entry name" value="Sig_transdc_resp-reg_receiver"/>
</dbReference>
<feature type="domain" description="Response regulatory" evidence="2">
    <location>
        <begin position="3"/>
        <end position="116"/>
    </location>
</feature>
<keyword evidence="5" id="KW-1185">Reference proteome</keyword>
<evidence type="ECO:0000256" key="1">
    <source>
        <dbReference type="PROSITE-ProRule" id="PRU00169"/>
    </source>
</evidence>
<reference evidence="5" key="1">
    <citation type="journal article" date="2019" name="Int. J. Syst. Evol. Microbiol.">
        <title>The Global Catalogue of Microorganisms (GCM) 10K type strain sequencing project: providing services to taxonomists for standard genome sequencing and annotation.</title>
        <authorList>
            <consortium name="The Broad Institute Genomics Platform"/>
            <consortium name="The Broad Institute Genome Sequencing Center for Infectious Disease"/>
            <person name="Wu L."/>
            <person name="Ma J."/>
        </authorList>
    </citation>
    <scope>NUCLEOTIDE SEQUENCE [LARGE SCALE GENOMIC DNA]</scope>
    <source>
        <strain evidence="5">CECT 7477</strain>
    </source>
</reference>
<name>A0ABV8JLJ2_9FLAO</name>
<dbReference type="SMART" id="SM00850">
    <property type="entry name" value="LytTR"/>
    <property type="match status" value="1"/>
</dbReference>
<dbReference type="PROSITE" id="PS50930">
    <property type="entry name" value="HTH_LYTTR"/>
    <property type="match status" value="1"/>
</dbReference>
<dbReference type="SMART" id="SM00448">
    <property type="entry name" value="REC"/>
    <property type="match status" value="1"/>
</dbReference>
<dbReference type="InterPro" id="IPR007492">
    <property type="entry name" value="LytTR_DNA-bd_dom"/>
</dbReference>
<keyword evidence="1" id="KW-0597">Phosphoprotein</keyword>
<dbReference type="PANTHER" id="PTHR37299:SF1">
    <property type="entry name" value="STAGE 0 SPORULATION PROTEIN A HOMOLOG"/>
    <property type="match status" value="1"/>
</dbReference>
<dbReference type="Pfam" id="PF04397">
    <property type="entry name" value="LytTR"/>
    <property type="match status" value="1"/>
</dbReference>